<keyword evidence="2" id="KW-1185">Reference proteome</keyword>
<dbReference type="Proteomes" id="UP000826616">
    <property type="component" value="Chromosome"/>
</dbReference>
<gene>
    <name evidence="1" type="ORF">K3F53_01930</name>
</gene>
<accession>A0ABX8YC19</accession>
<evidence type="ECO:0000313" key="1">
    <source>
        <dbReference type="EMBL" id="QYY43095.1"/>
    </source>
</evidence>
<reference evidence="1 2" key="1">
    <citation type="submission" date="2021-08" db="EMBL/GenBank/DDBJ databases">
        <title>Complete genome sequence of the strain Aneurinibacillus thermoaerophilus CCM 8960.</title>
        <authorList>
            <person name="Musilova J."/>
            <person name="Kourilova X."/>
            <person name="Pernicova I."/>
            <person name="Bezdicek M."/>
            <person name="Lengerova M."/>
            <person name="Obruca S."/>
            <person name="Sedlar K."/>
        </authorList>
    </citation>
    <scope>NUCLEOTIDE SEQUENCE [LARGE SCALE GENOMIC DNA]</scope>
    <source>
        <strain evidence="1 2">CCM 8960</strain>
    </source>
</reference>
<name>A0ABX8YC19_ANETH</name>
<proteinExistence type="predicted"/>
<organism evidence="1 2">
    <name type="scientific">Aneurinibacillus thermoaerophilus</name>
    <dbReference type="NCBI Taxonomy" id="143495"/>
    <lineage>
        <taxon>Bacteria</taxon>
        <taxon>Bacillati</taxon>
        <taxon>Bacillota</taxon>
        <taxon>Bacilli</taxon>
        <taxon>Bacillales</taxon>
        <taxon>Paenibacillaceae</taxon>
        <taxon>Aneurinibacillus group</taxon>
        <taxon>Aneurinibacillus</taxon>
    </lineage>
</organism>
<protein>
    <submittedName>
        <fullName evidence="1">Uncharacterized protein</fullName>
    </submittedName>
</protein>
<dbReference type="RefSeq" id="WP_057900045.1">
    <property type="nucleotide sequence ID" value="NZ_CP080764.1"/>
</dbReference>
<dbReference type="GeneID" id="97140119"/>
<sequence>MRELGDRLLGDEKVEKTKPRSNGVTITVEQYIELKREDLTDKAIVEKYKMSYNSLYKRKRRWRSRYQQAADTD</sequence>
<dbReference type="EMBL" id="CP080764">
    <property type="protein sequence ID" value="QYY43095.1"/>
    <property type="molecule type" value="Genomic_DNA"/>
</dbReference>
<evidence type="ECO:0000313" key="2">
    <source>
        <dbReference type="Proteomes" id="UP000826616"/>
    </source>
</evidence>